<dbReference type="InterPro" id="IPR002893">
    <property type="entry name" value="Znf_MYND"/>
</dbReference>
<keyword evidence="2 4" id="KW-0863">Zinc-finger</keyword>
<evidence type="ECO:0000256" key="3">
    <source>
        <dbReference type="ARBA" id="ARBA00022833"/>
    </source>
</evidence>
<dbReference type="Gene3D" id="6.10.140.2220">
    <property type="match status" value="1"/>
</dbReference>
<evidence type="ECO:0000313" key="7">
    <source>
        <dbReference type="Proteomes" id="UP000703269"/>
    </source>
</evidence>
<keyword evidence="1" id="KW-0479">Metal-binding</keyword>
<feature type="domain" description="MYND-type" evidence="5">
    <location>
        <begin position="14"/>
        <end position="54"/>
    </location>
</feature>
<name>A0A9P3GAN3_9APHY</name>
<evidence type="ECO:0000259" key="5">
    <source>
        <dbReference type="PROSITE" id="PS50865"/>
    </source>
</evidence>
<protein>
    <submittedName>
        <fullName evidence="6">Zinc finger MYND domain-containing protein</fullName>
    </submittedName>
</protein>
<reference evidence="6 7" key="1">
    <citation type="submission" date="2021-08" db="EMBL/GenBank/DDBJ databases">
        <title>Draft Genome Sequence of Phanerochaete sordida strain YK-624.</title>
        <authorList>
            <person name="Mori T."/>
            <person name="Dohra H."/>
            <person name="Suzuki T."/>
            <person name="Kawagishi H."/>
            <person name="Hirai H."/>
        </authorList>
    </citation>
    <scope>NUCLEOTIDE SEQUENCE [LARGE SCALE GENOMIC DNA]</scope>
    <source>
        <strain evidence="6 7">YK-624</strain>
    </source>
</reference>
<dbReference type="PROSITE" id="PS50865">
    <property type="entry name" value="ZF_MYND_2"/>
    <property type="match status" value="1"/>
</dbReference>
<keyword evidence="7" id="KW-1185">Reference proteome</keyword>
<dbReference type="SUPFAM" id="SSF144232">
    <property type="entry name" value="HIT/MYND zinc finger-like"/>
    <property type="match status" value="1"/>
</dbReference>
<dbReference type="AlphaFoldDB" id="A0A9P3GAN3"/>
<sequence>MPRGDPDARTGDRCYYCNEKVGKANLKKCSQCQYVKYCSRDCQKAAWPTHKLSCASGAATNATITELGQVKYNSAFNKWLNCWRETLFELGIAAMDLANHPPDRLATHVLFILLERNFPVPRERERYFRVTGAEVLSREERATAVRDFGASEEQIAEMNRDERGDHTIQIHLVAEEHTRQLWCSYRDLTRLRAADKTRSARLAATWEGAVIAKVAYGYPGIQDDVEFPEDA</sequence>
<evidence type="ECO:0000313" key="6">
    <source>
        <dbReference type="EMBL" id="GJE92287.1"/>
    </source>
</evidence>
<evidence type="ECO:0000256" key="4">
    <source>
        <dbReference type="PROSITE-ProRule" id="PRU00134"/>
    </source>
</evidence>
<organism evidence="6 7">
    <name type="scientific">Phanerochaete sordida</name>
    <dbReference type="NCBI Taxonomy" id="48140"/>
    <lineage>
        <taxon>Eukaryota</taxon>
        <taxon>Fungi</taxon>
        <taxon>Dikarya</taxon>
        <taxon>Basidiomycota</taxon>
        <taxon>Agaricomycotina</taxon>
        <taxon>Agaricomycetes</taxon>
        <taxon>Polyporales</taxon>
        <taxon>Phanerochaetaceae</taxon>
        <taxon>Phanerochaete</taxon>
    </lineage>
</organism>
<keyword evidence="3" id="KW-0862">Zinc</keyword>
<accession>A0A9P3GAN3</accession>
<dbReference type="GO" id="GO:0008270">
    <property type="term" value="F:zinc ion binding"/>
    <property type="evidence" value="ECO:0007669"/>
    <property type="project" value="UniProtKB-KW"/>
</dbReference>
<proteinExistence type="predicted"/>
<comment type="caution">
    <text evidence="6">The sequence shown here is derived from an EMBL/GenBank/DDBJ whole genome shotgun (WGS) entry which is preliminary data.</text>
</comment>
<dbReference type="OrthoDB" id="9922773at2759"/>
<dbReference type="PROSITE" id="PS01360">
    <property type="entry name" value="ZF_MYND_1"/>
    <property type="match status" value="1"/>
</dbReference>
<evidence type="ECO:0000256" key="2">
    <source>
        <dbReference type="ARBA" id="ARBA00022771"/>
    </source>
</evidence>
<dbReference type="EMBL" id="BPQB01000025">
    <property type="protein sequence ID" value="GJE92287.1"/>
    <property type="molecule type" value="Genomic_DNA"/>
</dbReference>
<evidence type="ECO:0000256" key="1">
    <source>
        <dbReference type="ARBA" id="ARBA00022723"/>
    </source>
</evidence>
<dbReference type="Proteomes" id="UP000703269">
    <property type="component" value="Unassembled WGS sequence"/>
</dbReference>
<gene>
    <name evidence="6" type="ORF">PsYK624_084410</name>
</gene>
<dbReference type="Pfam" id="PF01753">
    <property type="entry name" value="zf-MYND"/>
    <property type="match status" value="1"/>
</dbReference>